<gene>
    <name evidence="3" type="ORF">F2P45_07735</name>
</gene>
<dbReference type="Gene3D" id="1.10.10.880">
    <property type="entry name" value="Anti sigma-E protein RseA, N-terminal domain"/>
    <property type="match status" value="1"/>
</dbReference>
<keyword evidence="4" id="KW-1185">Reference proteome</keyword>
<feature type="region of interest" description="Disordered" evidence="1">
    <location>
        <begin position="1"/>
        <end position="23"/>
    </location>
</feature>
<dbReference type="EMBL" id="WHJH01000006">
    <property type="protein sequence ID" value="NHZ88909.1"/>
    <property type="molecule type" value="Genomic_DNA"/>
</dbReference>
<reference evidence="3 4" key="1">
    <citation type="submission" date="2019-10" db="EMBL/GenBank/DDBJ databases">
        <title>Taxonomy of Antarctic Massilia spp.: description of Massilia rubra sp. nov., Massilia aquatica sp. nov., Massilia mucilaginosa sp. nov., Massilia frigida sp. nov. isolated from streams, lakes and regoliths.</title>
        <authorList>
            <person name="Holochova P."/>
            <person name="Sedlacek I."/>
            <person name="Kralova S."/>
            <person name="Maslanova I."/>
            <person name="Busse H.-J."/>
            <person name="Stankova E."/>
            <person name="Vrbovska V."/>
            <person name="Kovarovic V."/>
            <person name="Bartak M."/>
            <person name="Svec P."/>
            <person name="Pantucek R."/>
        </authorList>
    </citation>
    <scope>NUCLEOTIDE SEQUENCE [LARGE SCALE GENOMIC DNA]</scope>
    <source>
        <strain evidence="3 4">CCM 8733</strain>
    </source>
</reference>
<dbReference type="Pfam" id="PF03872">
    <property type="entry name" value="RseA_N"/>
    <property type="match status" value="1"/>
</dbReference>
<dbReference type="CDD" id="cd16328">
    <property type="entry name" value="RseA_N"/>
    <property type="match status" value="1"/>
</dbReference>
<organism evidence="3 4">
    <name type="scientific">Massilia mucilaginosa</name>
    <dbReference type="NCBI Taxonomy" id="2609282"/>
    <lineage>
        <taxon>Bacteria</taxon>
        <taxon>Pseudomonadati</taxon>
        <taxon>Pseudomonadota</taxon>
        <taxon>Betaproteobacteria</taxon>
        <taxon>Burkholderiales</taxon>
        <taxon>Oxalobacteraceae</taxon>
        <taxon>Telluria group</taxon>
        <taxon>Massilia</taxon>
    </lineage>
</organism>
<evidence type="ECO:0000313" key="3">
    <source>
        <dbReference type="EMBL" id="NHZ88909.1"/>
    </source>
</evidence>
<comment type="caution">
    <text evidence="3">The sequence shown here is derived from an EMBL/GenBank/DDBJ whole genome shotgun (WGS) entry which is preliminary data.</text>
</comment>
<dbReference type="InterPro" id="IPR005572">
    <property type="entry name" value="Anti-sigma_E_RseA_N"/>
</dbReference>
<sequence>MDTPKTIREQISAFSDHELSPSTLPDDALRSAEGEHAWHAYHRIRDVMREQGAPHLSPGFADKLAARLAAEPSPAKRTLRASGEALARSAPAPVALAVAAGAAGPVTGIGGVPPEGAGAVASAGTPLAPDAQALGEAVDDADTLDAGAAAAAEAEASIAAGAALASIAVVQAAATVEPGEAGVAGLAAAAGGDAGLAGAPDASGEVAAGAADGAADGKAAPALKPPTAPVS</sequence>
<accession>A0ABX0NQ68</accession>
<protein>
    <recommendedName>
        <fullName evidence="2">Anti sigma-E protein RseA N-terminal domain-containing protein</fullName>
    </recommendedName>
</protein>
<dbReference type="SUPFAM" id="SSF89069">
    <property type="entry name" value="N-terminal, cytoplasmic domain of anti-sigmaE factor RseA"/>
    <property type="match status" value="1"/>
</dbReference>
<dbReference type="Proteomes" id="UP000609726">
    <property type="component" value="Unassembled WGS sequence"/>
</dbReference>
<proteinExistence type="predicted"/>
<feature type="domain" description="Anti sigma-E protein RseA N-terminal" evidence="2">
    <location>
        <begin position="8"/>
        <end position="80"/>
    </location>
</feature>
<feature type="region of interest" description="Disordered" evidence="1">
    <location>
        <begin position="195"/>
        <end position="231"/>
    </location>
</feature>
<dbReference type="InterPro" id="IPR036147">
    <property type="entry name" value="Anti-sigma_E_RseA_N_sf"/>
</dbReference>
<evidence type="ECO:0000259" key="2">
    <source>
        <dbReference type="Pfam" id="PF03872"/>
    </source>
</evidence>
<evidence type="ECO:0000256" key="1">
    <source>
        <dbReference type="SAM" id="MobiDB-lite"/>
    </source>
</evidence>
<evidence type="ECO:0000313" key="4">
    <source>
        <dbReference type="Proteomes" id="UP000609726"/>
    </source>
</evidence>
<feature type="compositionally biased region" description="Low complexity" evidence="1">
    <location>
        <begin position="195"/>
        <end position="222"/>
    </location>
</feature>
<name>A0ABX0NQ68_9BURK</name>